<organism evidence="3 4">
    <name type="scientific">Glomus cerebriforme</name>
    <dbReference type="NCBI Taxonomy" id="658196"/>
    <lineage>
        <taxon>Eukaryota</taxon>
        <taxon>Fungi</taxon>
        <taxon>Fungi incertae sedis</taxon>
        <taxon>Mucoromycota</taxon>
        <taxon>Glomeromycotina</taxon>
        <taxon>Glomeromycetes</taxon>
        <taxon>Glomerales</taxon>
        <taxon>Glomeraceae</taxon>
        <taxon>Glomus</taxon>
    </lineage>
</organism>
<comment type="caution">
    <text evidence="3">The sequence shown here is derived from an EMBL/GenBank/DDBJ whole genome shotgun (WGS) entry which is preliminary data.</text>
</comment>
<gene>
    <name evidence="3" type="ORF">C1645_20534</name>
</gene>
<proteinExistence type="predicted"/>
<dbReference type="Proteomes" id="UP000265703">
    <property type="component" value="Unassembled WGS sequence"/>
</dbReference>
<accession>A0A397TEG6</accession>
<dbReference type="EMBL" id="QKYT01000107">
    <property type="protein sequence ID" value="RIA93284.1"/>
    <property type="molecule type" value="Genomic_DNA"/>
</dbReference>
<dbReference type="AlphaFoldDB" id="A0A397TEG6"/>
<sequence>MPQKTDNISTPHVNNSIIIDKPTFNGTVASPESMENRQQNKTIVESTFSRRLSTTTDRTAGMVGRSNPRQTKNATISKVDDPVGNFRLSIDESVISALFDCAYADVKHEVLGYLGGTCDVDRSDNTIVCRVGQFVASERIVTSLLTDEVREIPNSRDNAIKIFAENNLELVGWYRSNFQSNSNSIPTQSDIIKHTAIQSKVKYKNF</sequence>
<evidence type="ECO:0000259" key="2">
    <source>
        <dbReference type="PROSITE" id="PS50249"/>
    </source>
</evidence>
<dbReference type="Gene3D" id="3.40.140.10">
    <property type="entry name" value="Cytidine Deaminase, domain 2"/>
    <property type="match status" value="1"/>
</dbReference>
<dbReference type="OrthoDB" id="2145297at2759"/>
<keyword evidence="4" id="KW-1185">Reference proteome</keyword>
<name>A0A397TEG6_9GLOM</name>
<evidence type="ECO:0000256" key="1">
    <source>
        <dbReference type="SAM" id="MobiDB-lite"/>
    </source>
</evidence>
<evidence type="ECO:0000313" key="3">
    <source>
        <dbReference type="EMBL" id="RIA93284.1"/>
    </source>
</evidence>
<dbReference type="InterPro" id="IPR037518">
    <property type="entry name" value="MPN"/>
</dbReference>
<evidence type="ECO:0000313" key="4">
    <source>
        <dbReference type="Proteomes" id="UP000265703"/>
    </source>
</evidence>
<dbReference type="PROSITE" id="PS50249">
    <property type="entry name" value="MPN"/>
    <property type="match status" value="1"/>
</dbReference>
<feature type="region of interest" description="Disordered" evidence="1">
    <location>
        <begin position="22"/>
        <end position="41"/>
    </location>
</feature>
<protein>
    <recommendedName>
        <fullName evidence="2">MPN domain-containing protein</fullName>
    </recommendedName>
</protein>
<reference evidence="3 4" key="1">
    <citation type="submission" date="2018-06" db="EMBL/GenBank/DDBJ databases">
        <title>Comparative genomics reveals the genomic features of Rhizophagus irregularis, R. cerebriforme, R. diaphanum and Gigaspora rosea, and their symbiotic lifestyle signature.</title>
        <authorList>
            <person name="Morin E."/>
            <person name="San Clemente H."/>
            <person name="Chen E.C.H."/>
            <person name="De La Providencia I."/>
            <person name="Hainaut M."/>
            <person name="Kuo A."/>
            <person name="Kohler A."/>
            <person name="Murat C."/>
            <person name="Tang N."/>
            <person name="Roy S."/>
            <person name="Loubradou J."/>
            <person name="Henrissat B."/>
            <person name="Grigoriev I.V."/>
            <person name="Corradi N."/>
            <person name="Roux C."/>
            <person name="Martin F.M."/>
        </authorList>
    </citation>
    <scope>NUCLEOTIDE SEQUENCE [LARGE SCALE GENOMIC DNA]</scope>
    <source>
        <strain evidence="3 4">DAOM 227022</strain>
    </source>
</reference>
<feature type="domain" description="MPN" evidence="2">
    <location>
        <begin position="87"/>
        <end position="206"/>
    </location>
</feature>
<feature type="region of interest" description="Disordered" evidence="1">
    <location>
        <begin position="54"/>
        <end position="73"/>
    </location>
</feature>